<organism evidence="1 2">
    <name type="scientific">Tanacetum coccineum</name>
    <dbReference type="NCBI Taxonomy" id="301880"/>
    <lineage>
        <taxon>Eukaryota</taxon>
        <taxon>Viridiplantae</taxon>
        <taxon>Streptophyta</taxon>
        <taxon>Embryophyta</taxon>
        <taxon>Tracheophyta</taxon>
        <taxon>Spermatophyta</taxon>
        <taxon>Magnoliopsida</taxon>
        <taxon>eudicotyledons</taxon>
        <taxon>Gunneridae</taxon>
        <taxon>Pentapetalae</taxon>
        <taxon>asterids</taxon>
        <taxon>campanulids</taxon>
        <taxon>Asterales</taxon>
        <taxon>Asteraceae</taxon>
        <taxon>Asteroideae</taxon>
        <taxon>Anthemideae</taxon>
        <taxon>Anthemidinae</taxon>
        <taxon>Tanacetum</taxon>
    </lineage>
</organism>
<dbReference type="EMBL" id="BQNB010015995">
    <property type="protein sequence ID" value="GJT46555.1"/>
    <property type="molecule type" value="Genomic_DNA"/>
</dbReference>
<name>A0ABQ5E6Q9_9ASTR</name>
<evidence type="ECO:0000313" key="1">
    <source>
        <dbReference type="EMBL" id="GJT46555.1"/>
    </source>
</evidence>
<gene>
    <name evidence="1" type="ORF">Tco_0955270</name>
</gene>
<accession>A0ABQ5E6Q9</accession>
<reference evidence="1" key="2">
    <citation type="submission" date="2022-01" db="EMBL/GenBank/DDBJ databases">
        <authorList>
            <person name="Yamashiro T."/>
            <person name="Shiraishi A."/>
            <person name="Satake H."/>
            <person name="Nakayama K."/>
        </authorList>
    </citation>
    <scope>NUCLEOTIDE SEQUENCE</scope>
</reference>
<protein>
    <submittedName>
        <fullName evidence="1">Uncharacterized protein</fullName>
    </submittedName>
</protein>
<evidence type="ECO:0000313" key="2">
    <source>
        <dbReference type="Proteomes" id="UP001151760"/>
    </source>
</evidence>
<sequence length="310" mass="35304">MPLDCQLGIVAMWGEWEGFVKWLMECCRVEVWEQNRVLAGFGIGGKKVYTSWVVTEGDVDSFKRCGTFNTFDVGYRVLKDLILHRSSINNSASLCNKFGGFYFSFKFGISGLLHHVVTVIADKIRELLEYMCVHNNDASESLKPSWSKMCTVMLQGQLSGGSSIVEATPKFQNLLKIRMLVWKEADSETLLKKESMKKAVPDLMHELENSEDIFSFGRLYFVVIVLVRNIFADLTKNNTLTGSVPGGWEFRGLKSVLIRRIQCPGYGVLVVSWSRDHAQIRRIFLDGYGVSVFRTVIFKYLRLGSRMRAF</sequence>
<dbReference type="Proteomes" id="UP001151760">
    <property type="component" value="Unassembled WGS sequence"/>
</dbReference>
<proteinExistence type="predicted"/>
<reference evidence="1" key="1">
    <citation type="journal article" date="2022" name="Int. J. Mol. Sci.">
        <title>Draft Genome of Tanacetum Coccineum: Genomic Comparison of Closely Related Tanacetum-Family Plants.</title>
        <authorList>
            <person name="Yamashiro T."/>
            <person name="Shiraishi A."/>
            <person name="Nakayama K."/>
            <person name="Satake H."/>
        </authorList>
    </citation>
    <scope>NUCLEOTIDE SEQUENCE</scope>
</reference>
<comment type="caution">
    <text evidence="1">The sequence shown here is derived from an EMBL/GenBank/DDBJ whole genome shotgun (WGS) entry which is preliminary data.</text>
</comment>
<keyword evidence="2" id="KW-1185">Reference proteome</keyword>